<evidence type="ECO:0000313" key="11">
    <source>
        <dbReference type="EMBL" id="MEQ7847085.1"/>
    </source>
</evidence>
<dbReference type="Pfam" id="PF03748">
    <property type="entry name" value="FliL"/>
    <property type="match status" value="1"/>
</dbReference>
<keyword evidence="8 10" id="KW-1133">Transmembrane helix</keyword>
<evidence type="ECO:0000256" key="10">
    <source>
        <dbReference type="RuleBase" id="RU364125"/>
    </source>
</evidence>
<comment type="similarity">
    <text evidence="3 10">Belongs to the FliL family.</text>
</comment>
<evidence type="ECO:0000256" key="4">
    <source>
        <dbReference type="ARBA" id="ARBA00022475"/>
    </source>
</evidence>
<proteinExistence type="inferred from homology"/>
<evidence type="ECO:0000256" key="5">
    <source>
        <dbReference type="ARBA" id="ARBA00022500"/>
    </source>
</evidence>
<keyword evidence="5 10" id="KW-0145">Chemotaxis</keyword>
<evidence type="ECO:0000256" key="8">
    <source>
        <dbReference type="ARBA" id="ARBA00022989"/>
    </source>
</evidence>
<keyword evidence="6 10" id="KW-0812">Transmembrane</keyword>
<feature type="transmembrane region" description="Helical" evidence="10">
    <location>
        <begin position="23"/>
        <end position="41"/>
    </location>
</feature>
<evidence type="ECO:0000256" key="3">
    <source>
        <dbReference type="ARBA" id="ARBA00008281"/>
    </source>
</evidence>
<dbReference type="PANTHER" id="PTHR35091">
    <property type="entry name" value="FLAGELLAR PROTEIN FLIL"/>
    <property type="match status" value="1"/>
</dbReference>
<evidence type="ECO:0000256" key="2">
    <source>
        <dbReference type="ARBA" id="ARBA00004162"/>
    </source>
</evidence>
<evidence type="ECO:0000256" key="7">
    <source>
        <dbReference type="ARBA" id="ARBA00022779"/>
    </source>
</evidence>
<comment type="caution">
    <text evidence="11">The sequence shown here is derived from an EMBL/GenBank/DDBJ whole genome shotgun (WGS) entry which is preliminary data.</text>
</comment>
<keyword evidence="4 10" id="KW-1003">Cell membrane</keyword>
<protein>
    <recommendedName>
        <fullName evidence="10">Flagellar protein FliL</fullName>
    </recommendedName>
</protein>
<reference evidence="11 12" key="1">
    <citation type="submission" date="2024-02" db="EMBL/GenBank/DDBJ databases">
        <title>Full genome sequence of Nocardioides kribbensis.</title>
        <authorList>
            <person name="Poletto B.L."/>
            <person name="Silva G."/>
            <person name="Galante D."/>
            <person name="Campos K.R."/>
            <person name="Santos M.B.N."/>
            <person name="Sacchi C.T."/>
        </authorList>
    </citation>
    <scope>NUCLEOTIDE SEQUENCE [LARGE SCALE GENOMIC DNA]</scope>
    <source>
        <strain evidence="11 12">O4R</strain>
    </source>
</reference>
<accession>A0ABV1NX91</accession>
<sequence>MTTTTLPAAEATAAEPKKSKKKLIVIALVLVLAAGAVYWFVLKPSGAEAAPEPGEVLVLEPVQVNLESGHYLRVGIALQLTADAHEADGSKALDATIELFSGRTVEELAVGEDREKLKEKLNNTLEEEYHGDVMEVYFTEFVTQ</sequence>
<name>A0ABV1NX91_9ACTN</name>
<dbReference type="RefSeq" id="WP_349804258.1">
    <property type="nucleotide sequence ID" value="NZ_JBEGDP010000005.1"/>
</dbReference>
<evidence type="ECO:0000313" key="12">
    <source>
        <dbReference type="Proteomes" id="UP001482520"/>
    </source>
</evidence>
<dbReference type="InterPro" id="IPR005503">
    <property type="entry name" value="FliL"/>
</dbReference>
<keyword evidence="7 10" id="KW-0283">Flagellar rotation</keyword>
<organism evidence="11 12">
    <name type="scientific">Nocardioides kribbensis</name>
    <dbReference type="NCBI Taxonomy" id="305517"/>
    <lineage>
        <taxon>Bacteria</taxon>
        <taxon>Bacillati</taxon>
        <taxon>Actinomycetota</taxon>
        <taxon>Actinomycetes</taxon>
        <taxon>Propionibacteriales</taxon>
        <taxon>Nocardioidaceae</taxon>
        <taxon>Nocardioides</taxon>
    </lineage>
</organism>
<gene>
    <name evidence="11" type="ORF">V6R90_07320</name>
</gene>
<keyword evidence="11" id="KW-0969">Cilium</keyword>
<evidence type="ECO:0000256" key="6">
    <source>
        <dbReference type="ARBA" id="ARBA00022692"/>
    </source>
</evidence>
<comment type="subcellular location">
    <subcellularLocation>
        <location evidence="2">Cell membrane</location>
        <topology evidence="2">Single-pass membrane protein</topology>
    </subcellularLocation>
</comment>
<evidence type="ECO:0000256" key="1">
    <source>
        <dbReference type="ARBA" id="ARBA00002254"/>
    </source>
</evidence>
<evidence type="ECO:0000256" key="9">
    <source>
        <dbReference type="ARBA" id="ARBA00023136"/>
    </source>
</evidence>
<dbReference type="EMBL" id="JBEGDP010000005">
    <property type="protein sequence ID" value="MEQ7847085.1"/>
    <property type="molecule type" value="Genomic_DNA"/>
</dbReference>
<keyword evidence="11" id="KW-0282">Flagellum</keyword>
<keyword evidence="11" id="KW-0966">Cell projection</keyword>
<dbReference type="Proteomes" id="UP001482520">
    <property type="component" value="Unassembled WGS sequence"/>
</dbReference>
<dbReference type="PANTHER" id="PTHR35091:SF2">
    <property type="entry name" value="FLAGELLAR PROTEIN FLIL"/>
    <property type="match status" value="1"/>
</dbReference>
<keyword evidence="9 10" id="KW-0472">Membrane</keyword>
<keyword evidence="12" id="KW-1185">Reference proteome</keyword>
<comment type="function">
    <text evidence="1 10">Controls the rotational direction of flagella during chemotaxis.</text>
</comment>